<dbReference type="AlphaFoldDB" id="D8R1F2"/>
<name>D8R1F2_SELML</name>
<evidence type="ECO:0000313" key="2">
    <source>
        <dbReference type="Proteomes" id="UP000001514"/>
    </source>
</evidence>
<evidence type="ECO:0000313" key="1">
    <source>
        <dbReference type="EMBL" id="EFJ33543.1"/>
    </source>
</evidence>
<dbReference type="Gramene" id="EFJ33543">
    <property type="protein sequence ID" value="EFJ33543"/>
    <property type="gene ID" value="SELMODRAFT_406148"/>
</dbReference>
<gene>
    <name evidence="1" type="ORF">SELMODRAFT_406148</name>
</gene>
<dbReference type="KEGG" id="smo:SELMODRAFT_406148"/>
<protein>
    <submittedName>
        <fullName evidence="1">Uncharacterized protein</fullName>
    </submittedName>
</protein>
<dbReference type="Proteomes" id="UP000001514">
    <property type="component" value="Unassembled WGS sequence"/>
</dbReference>
<proteinExistence type="predicted"/>
<dbReference type="EMBL" id="GL377570">
    <property type="protein sequence ID" value="EFJ33543.1"/>
    <property type="molecule type" value="Genomic_DNA"/>
</dbReference>
<dbReference type="InParanoid" id="D8R1F2"/>
<sequence length="393" mass="44210">MELDYVSGIRNIDFGRTPAVRPSSNNPIFYAPRISDYEYLLDYQHSRMMPGVVLDFQSSRMVPAVHSGSLDTDLAELPRSVVPQPPITSEVRLPLTMLDFVIPPAFMPGQLQQEQSHHDITTASSVSSEPQLLLEIDNEVIPIAADCSFEDLELQVRGSRRSCSSHFSDAIFKDAGGDLMRHEPAGDLEDGWEELPMDEGWSDFSELVSDEQGVSAVFVEIREADQPGSSENEGDLTPYAAAELLDAVPATMLTTLTFMGDIATPLFCATGIEKAISGAIRIKQKIIEVDTMTISMEAQFYFPHVGLHMERLKDYHGQMKHSCLETQEHNLKKKKIMDCKPVFVRTQYLHFLLRLRETSERQEHCSINQTQGKCCRTPCSRQLRHTYLRNGLV</sequence>
<reference evidence="1 2" key="1">
    <citation type="journal article" date="2011" name="Science">
        <title>The Selaginella genome identifies genetic changes associated with the evolution of vascular plants.</title>
        <authorList>
            <person name="Banks J.A."/>
            <person name="Nishiyama T."/>
            <person name="Hasebe M."/>
            <person name="Bowman J.L."/>
            <person name="Gribskov M."/>
            <person name="dePamphilis C."/>
            <person name="Albert V.A."/>
            <person name="Aono N."/>
            <person name="Aoyama T."/>
            <person name="Ambrose B.A."/>
            <person name="Ashton N.W."/>
            <person name="Axtell M.J."/>
            <person name="Barker E."/>
            <person name="Barker M.S."/>
            <person name="Bennetzen J.L."/>
            <person name="Bonawitz N.D."/>
            <person name="Chapple C."/>
            <person name="Cheng C."/>
            <person name="Correa L.G."/>
            <person name="Dacre M."/>
            <person name="DeBarry J."/>
            <person name="Dreyer I."/>
            <person name="Elias M."/>
            <person name="Engstrom E.M."/>
            <person name="Estelle M."/>
            <person name="Feng L."/>
            <person name="Finet C."/>
            <person name="Floyd S.K."/>
            <person name="Frommer W.B."/>
            <person name="Fujita T."/>
            <person name="Gramzow L."/>
            <person name="Gutensohn M."/>
            <person name="Harholt J."/>
            <person name="Hattori M."/>
            <person name="Heyl A."/>
            <person name="Hirai T."/>
            <person name="Hiwatashi Y."/>
            <person name="Ishikawa M."/>
            <person name="Iwata M."/>
            <person name="Karol K.G."/>
            <person name="Koehler B."/>
            <person name="Kolukisaoglu U."/>
            <person name="Kubo M."/>
            <person name="Kurata T."/>
            <person name="Lalonde S."/>
            <person name="Li K."/>
            <person name="Li Y."/>
            <person name="Litt A."/>
            <person name="Lyons E."/>
            <person name="Manning G."/>
            <person name="Maruyama T."/>
            <person name="Michael T.P."/>
            <person name="Mikami K."/>
            <person name="Miyazaki S."/>
            <person name="Morinaga S."/>
            <person name="Murata T."/>
            <person name="Mueller-Roeber B."/>
            <person name="Nelson D.R."/>
            <person name="Obara M."/>
            <person name="Oguri Y."/>
            <person name="Olmstead R.G."/>
            <person name="Onodera N."/>
            <person name="Petersen B.L."/>
            <person name="Pils B."/>
            <person name="Prigge M."/>
            <person name="Rensing S.A."/>
            <person name="Riano-Pachon D.M."/>
            <person name="Roberts A.W."/>
            <person name="Sato Y."/>
            <person name="Scheller H.V."/>
            <person name="Schulz B."/>
            <person name="Schulz C."/>
            <person name="Shakirov E.V."/>
            <person name="Shibagaki N."/>
            <person name="Shinohara N."/>
            <person name="Shippen D.E."/>
            <person name="Soerensen I."/>
            <person name="Sotooka R."/>
            <person name="Sugimoto N."/>
            <person name="Sugita M."/>
            <person name="Sumikawa N."/>
            <person name="Tanurdzic M."/>
            <person name="Theissen G."/>
            <person name="Ulvskov P."/>
            <person name="Wakazuki S."/>
            <person name="Weng J.K."/>
            <person name="Willats W.W."/>
            <person name="Wipf D."/>
            <person name="Wolf P.G."/>
            <person name="Yang L."/>
            <person name="Zimmer A.D."/>
            <person name="Zhu Q."/>
            <person name="Mitros T."/>
            <person name="Hellsten U."/>
            <person name="Loque D."/>
            <person name="Otillar R."/>
            <person name="Salamov A."/>
            <person name="Schmutz J."/>
            <person name="Shapiro H."/>
            <person name="Lindquist E."/>
            <person name="Lucas S."/>
            <person name="Rokhsar D."/>
            <person name="Grigoriev I.V."/>
        </authorList>
    </citation>
    <scope>NUCLEOTIDE SEQUENCE [LARGE SCALE GENOMIC DNA]</scope>
</reference>
<keyword evidence="2" id="KW-1185">Reference proteome</keyword>
<dbReference type="HOGENOM" id="CLU_702839_0_0_1"/>
<accession>D8R1F2</accession>
<organism evidence="2">
    <name type="scientific">Selaginella moellendorffii</name>
    <name type="common">Spikemoss</name>
    <dbReference type="NCBI Taxonomy" id="88036"/>
    <lineage>
        <taxon>Eukaryota</taxon>
        <taxon>Viridiplantae</taxon>
        <taxon>Streptophyta</taxon>
        <taxon>Embryophyta</taxon>
        <taxon>Tracheophyta</taxon>
        <taxon>Lycopodiopsida</taxon>
        <taxon>Selaginellales</taxon>
        <taxon>Selaginellaceae</taxon>
        <taxon>Selaginella</taxon>
    </lineage>
</organism>